<dbReference type="Proteomes" id="UP000011115">
    <property type="component" value="Unassembled WGS sequence"/>
</dbReference>
<evidence type="ECO:0000313" key="1">
    <source>
        <dbReference type="EnsemblPlants" id="PGSC0003DMT400027628"/>
    </source>
</evidence>
<dbReference type="PaxDb" id="4113-PGSC0003DMT400027628"/>
<dbReference type="EnsemblPlants" id="PGSC0003DMT400027628">
    <property type="protein sequence ID" value="PGSC0003DMT400027628"/>
    <property type="gene ID" value="PGSC0003DMG403010654"/>
</dbReference>
<protein>
    <submittedName>
        <fullName evidence="1">Uncharacterized protein</fullName>
    </submittedName>
</protein>
<dbReference type="AlphaFoldDB" id="M1APY5"/>
<reference evidence="2" key="1">
    <citation type="journal article" date="2011" name="Nature">
        <title>Genome sequence and analysis of the tuber crop potato.</title>
        <authorList>
            <consortium name="The Potato Genome Sequencing Consortium"/>
        </authorList>
    </citation>
    <scope>NUCLEOTIDE SEQUENCE [LARGE SCALE GENOMIC DNA]</scope>
    <source>
        <strain evidence="2">cv. DM1-3 516 R44</strain>
    </source>
</reference>
<keyword evidence="2" id="KW-1185">Reference proteome</keyword>
<accession>M1APY5</accession>
<evidence type="ECO:0000313" key="2">
    <source>
        <dbReference type="Proteomes" id="UP000011115"/>
    </source>
</evidence>
<name>M1APY5_SOLTU</name>
<dbReference type="ExpressionAtlas" id="M1APY5">
    <property type="expression patterns" value="baseline"/>
</dbReference>
<dbReference type="InParanoid" id="M1APY5"/>
<dbReference type="HOGENOM" id="CLU_2798890_0_0_1"/>
<proteinExistence type="predicted"/>
<sequence>MVESGGCPPPMNITSQFPVNNVVPHTSIANSGSNYNSNCYSFAGQSGIRLSMSVYMSAIFISRSVFNN</sequence>
<organism evidence="1 2">
    <name type="scientific">Solanum tuberosum</name>
    <name type="common">Potato</name>
    <dbReference type="NCBI Taxonomy" id="4113"/>
    <lineage>
        <taxon>Eukaryota</taxon>
        <taxon>Viridiplantae</taxon>
        <taxon>Streptophyta</taxon>
        <taxon>Embryophyta</taxon>
        <taxon>Tracheophyta</taxon>
        <taxon>Spermatophyta</taxon>
        <taxon>Magnoliopsida</taxon>
        <taxon>eudicotyledons</taxon>
        <taxon>Gunneridae</taxon>
        <taxon>Pentapetalae</taxon>
        <taxon>asterids</taxon>
        <taxon>lamiids</taxon>
        <taxon>Solanales</taxon>
        <taxon>Solanaceae</taxon>
        <taxon>Solanoideae</taxon>
        <taxon>Solaneae</taxon>
        <taxon>Solanum</taxon>
    </lineage>
</organism>
<dbReference type="Gramene" id="PGSC0003DMT400027628">
    <property type="protein sequence ID" value="PGSC0003DMT400027628"/>
    <property type="gene ID" value="PGSC0003DMG403010654"/>
</dbReference>
<reference evidence="1" key="2">
    <citation type="submission" date="2015-06" db="UniProtKB">
        <authorList>
            <consortium name="EnsemblPlants"/>
        </authorList>
    </citation>
    <scope>IDENTIFICATION</scope>
    <source>
        <strain evidence="1">DM1-3 516 R44</strain>
    </source>
</reference>